<comment type="caution">
    <text evidence="2">The sequence shown here is derived from an EMBL/GenBank/DDBJ whole genome shotgun (WGS) entry which is preliminary data.</text>
</comment>
<sequence>MSFSFTGFLLTPLTGKGMVQTRVGCRQVKTICGQMEAIYRQLLVDLHYLGFGSRNPVDRQVLVVDRNMYSMVKKQLGELTESHVHVRSRKNKQEGRRSSHYSYCNGRNNSHSFYSYSISSSSINNDRDSSSNRSKSRVDYRHVKTICRQMEAICRQLLVDLHYLGSGSRNPVDRQVLVVDRKEAWVSRICSTFNYLSLSNKCGTFAMVEELNHVFINSRPAVKLWRWFMPLVSHKIHLHPHITARVILGYVVEVVASEIDLGLSWVAYFYGEGNSLTAETRALCDGLRIAVSLGIDLSAIYSGSLALVHSIKQRTCG</sequence>
<evidence type="ECO:0000313" key="3">
    <source>
        <dbReference type="Proteomes" id="UP000652761"/>
    </source>
</evidence>
<keyword evidence="3" id="KW-1185">Reference proteome</keyword>
<reference evidence="2" key="1">
    <citation type="submission" date="2017-07" db="EMBL/GenBank/DDBJ databases">
        <title>Taro Niue Genome Assembly and Annotation.</title>
        <authorList>
            <person name="Atibalentja N."/>
            <person name="Keating K."/>
            <person name="Fields C.J."/>
        </authorList>
    </citation>
    <scope>NUCLEOTIDE SEQUENCE</scope>
    <source>
        <strain evidence="2">Niue_2</strain>
        <tissue evidence="2">Leaf</tissue>
    </source>
</reference>
<evidence type="ECO:0000256" key="1">
    <source>
        <dbReference type="SAM" id="MobiDB-lite"/>
    </source>
</evidence>
<organism evidence="2 3">
    <name type="scientific">Colocasia esculenta</name>
    <name type="common">Wild taro</name>
    <name type="synonym">Arum esculentum</name>
    <dbReference type="NCBI Taxonomy" id="4460"/>
    <lineage>
        <taxon>Eukaryota</taxon>
        <taxon>Viridiplantae</taxon>
        <taxon>Streptophyta</taxon>
        <taxon>Embryophyta</taxon>
        <taxon>Tracheophyta</taxon>
        <taxon>Spermatophyta</taxon>
        <taxon>Magnoliopsida</taxon>
        <taxon>Liliopsida</taxon>
        <taxon>Araceae</taxon>
        <taxon>Aroideae</taxon>
        <taxon>Colocasieae</taxon>
        <taxon>Colocasia</taxon>
    </lineage>
</organism>
<accession>A0A843VEG9</accession>
<protein>
    <submittedName>
        <fullName evidence="2">Uncharacterized protein</fullName>
    </submittedName>
</protein>
<dbReference type="Proteomes" id="UP000652761">
    <property type="component" value="Unassembled WGS sequence"/>
</dbReference>
<gene>
    <name evidence="2" type="ORF">Taro_027009</name>
</gene>
<dbReference type="OrthoDB" id="1166575at2759"/>
<dbReference type="AlphaFoldDB" id="A0A843VEG9"/>
<evidence type="ECO:0000313" key="2">
    <source>
        <dbReference type="EMBL" id="MQL94355.1"/>
    </source>
</evidence>
<dbReference type="EMBL" id="NMUH01001664">
    <property type="protein sequence ID" value="MQL94355.1"/>
    <property type="molecule type" value="Genomic_DNA"/>
</dbReference>
<proteinExistence type="predicted"/>
<feature type="region of interest" description="Disordered" evidence="1">
    <location>
        <begin position="82"/>
        <end position="104"/>
    </location>
</feature>
<name>A0A843VEG9_COLES</name>